<evidence type="ECO:0000313" key="3">
    <source>
        <dbReference type="Proteomes" id="UP001189429"/>
    </source>
</evidence>
<accession>A0ABN9U5V7</accession>
<protein>
    <submittedName>
        <fullName evidence="2">Uncharacterized protein</fullName>
    </submittedName>
</protein>
<feature type="compositionally biased region" description="Basic residues" evidence="1">
    <location>
        <begin position="78"/>
        <end position="87"/>
    </location>
</feature>
<evidence type="ECO:0000313" key="2">
    <source>
        <dbReference type="EMBL" id="CAK0854367.1"/>
    </source>
</evidence>
<dbReference type="Proteomes" id="UP001189429">
    <property type="component" value="Unassembled WGS sequence"/>
</dbReference>
<keyword evidence="3" id="KW-1185">Reference proteome</keyword>
<proteinExistence type="predicted"/>
<feature type="region of interest" description="Disordered" evidence="1">
    <location>
        <begin position="38"/>
        <end position="95"/>
    </location>
</feature>
<gene>
    <name evidence="2" type="ORF">PCOR1329_LOCUS45501</name>
</gene>
<name>A0ABN9U5V7_9DINO</name>
<dbReference type="EMBL" id="CAUYUJ010015471">
    <property type="protein sequence ID" value="CAK0854367.1"/>
    <property type="molecule type" value="Genomic_DNA"/>
</dbReference>
<comment type="caution">
    <text evidence="2">The sequence shown here is derived from an EMBL/GenBank/DDBJ whole genome shotgun (WGS) entry which is preliminary data.</text>
</comment>
<sequence>PCPTPGFCARRPSWEHAAKEPQSRPWAIPHIRGLVCRGSRHRARGVPSRSSTVGGMKRGQGKAEQKQMRDGPLGASSRCRKPRKGRQRPSERRLTTTKCRVCGDQRDKILLAVSSLPSVQDDHTTRTAHITKAILIAEAPSLYGLAQCAMPWQLWHCERPAGSTQLSKVHAP</sequence>
<organism evidence="2 3">
    <name type="scientific">Prorocentrum cordatum</name>
    <dbReference type="NCBI Taxonomy" id="2364126"/>
    <lineage>
        <taxon>Eukaryota</taxon>
        <taxon>Sar</taxon>
        <taxon>Alveolata</taxon>
        <taxon>Dinophyceae</taxon>
        <taxon>Prorocentrales</taxon>
        <taxon>Prorocentraceae</taxon>
        <taxon>Prorocentrum</taxon>
    </lineage>
</organism>
<reference evidence="2" key="1">
    <citation type="submission" date="2023-10" db="EMBL/GenBank/DDBJ databases">
        <authorList>
            <person name="Chen Y."/>
            <person name="Shah S."/>
            <person name="Dougan E. K."/>
            <person name="Thang M."/>
            <person name="Chan C."/>
        </authorList>
    </citation>
    <scope>NUCLEOTIDE SEQUENCE [LARGE SCALE GENOMIC DNA]</scope>
</reference>
<feature type="non-terminal residue" evidence="2">
    <location>
        <position position="1"/>
    </location>
</feature>
<evidence type="ECO:0000256" key="1">
    <source>
        <dbReference type="SAM" id="MobiDB-lite"/>
    </source>
</evidence>